<accession>A0A2P7YDZ3</accession>
<evidence type="ECO:0000256" key="1">
    <source>
        <dbReference type="ARBA" id="ARBA00004141"/>
    </source>
</evidence>
<keyword evidence="5" id="KW-0067">ATP-binding</keyword>
<evidence type="ECO:0000256" key="2">
    <source>
        <dbReference type="ARBA" id="ARBA00022448"/>
    </source>
</evidence>
<evidence type="ECO:0000256" key="8">
    <source>
        <dbReference type="SAM" id="MobiDB-lite"/>
    </source>
</evidence>
<feature type="region of interest" description="Disordered" evidence="8">
    <location>
        <begin position="1252"/>
        <end position="1278"/>
    </location>
</feature>
<keyword evidence="4" id="KW-0547">Nucleotide-binding</keyword>
<gene>
    <name evidence="12" type="ORF">B9Z65_8506</name>
</gene>
<dbReference type="GO" id="GO:0005743">
    <property type="term" value="C:mitochondrial inner membrane"/>
    <property type="evidence" value="ECO:0007669"/>
    <property type="project" value="TreeGrafter"/>
</dbReference>
<comment type="caution">
    <text evidence="12">The sequence shown here is derived from an EMBL/GenBank/DDBJ whole genome shotgun (WGS) entry which is preliminary data.</text>
</comment>
<dbReference type="InterPro" id="IPR036640">
    <property type="entry name" value="ABC1_TM_sf"/>
</dbReference>
<dbReference type="Gene3D" id="3.40.50.300">
    <property type="entry name" value="P-loop containing nucleotide triphosphate hydrolases"/>
    <property type="match status" value="2"/>
</dbReference>
<dbReference type="PROSITE" id="PS50929">
    <property type="entry name" value="ABC_TM1F"/>
    <property type="match status" value="2"/>
</dbReference>
<dbReference type="EMBL" id="NHZQ01000447">
    <property type="protein sequence ID" value="PSK34180.1"/>
    <property type="molecule type" value="Genomic_DNA"/>
</dbReference>
<dbReference type="InterPro" id="IPR003593">
    <property type="entry name" value="AAA+_ATPase"/>
</dbReference>
<dbReference type="SUPFAM" id="SSF52540">
    <property type="entry name" value="P-loop containing nucleoside triphosphate hydrolases"/>
    <property type="match status" value="2"/>
</dbReference>
<evidence type="ECO:0000256" key="9">
    <source>
        <dbReference type="SAM" id="Phobius"/>
    </source>
</evidence>
<dbReference type="InterPro" id="IPR017871">
    <property type="entry name" value="ABC_transporter-like_CS"/>
</dbReference>
<dbReference type="InterPro" id="IPR027417">
    <property type="entry name" value="P-loop_NTPase"/>
</dbReference>
<evidence type="ECO:0000313" key="13">
    <source>
        <dbReference type="Proteomes" id="UP000243723"/>
    </source>
</evidence>
<keyword evidence="2" id="KW-0813">Transport</keyword>
<dbReference type="CDD" id="cd18578">
    <property type="entry name" value="ABC_6TM_Pgp_ABCB1_D2_like"/>
    <property type="match status" value="1"/>
</dbReference>
<proteinExistence type="predicted"/>
<evidence type="ECO:0000256" key="3">
    <source>
        <dbReference type="ARBA" id="ARBA00022692"/>
    </source>
</evidence>
<evidence type="ECO:0000256" key="4">
    <source>
        <dbReference type="ARBA" id="ARBA00022741"/>
    </source>
</evidence>
<feature type="transmembrane region" description="Helical" evidence="9">
    <location>
        <begin position="914"/>
        <end position="934"/>
    </location>
</feature>
<feature type="compositionally biased region" description="Low complexity" evidence="8">
    <location>
        <begin position="643"/>
        <end position="662"/>
    </location>
</feature>
<feature type="transmembrane region" description="Helical" evidence="9">
    <location>
        <begin position="195"/>
        <end position="215"/>
    </location>
</feature>
<keyword evidence="7 9" id="KW-0472">Membrane</keyword>
<feature type="region of interest" description="Disordered" evidence="8">
    <location>
        <begin position="1"/>
        <end position="48"/>
    </location>
</feature>
<evidence type="ECO:0000259" key="11">
    <source>
        <dbReference type="PROSITE" id="PS50929"/>
    </source>
</evidence>
<feature type="transmembrane region" description="Helical" evidence="9">
    <location>
        <begin position="990"/>
        <end position="1013"/>
    </location>
</feature>
<dbReference type="PANTHER" id="PTHR43394:SF15">
    <property type="entry name" value="ALPHA-FACTOR-TRANSPORTING ATPASE"/>
    <property type="match status" value="1"/>
</dbReference>
<dbReference type="PANTHER" id="PTHR43394">
    <property type="entry name" value="ATP-DEPENDENT PERMEASE MDL1, MITOCHONDRIAL"/>
    <property type="match status" value="1"/>
</dbReference>
<feature type="transmembrane region" description="Helical" evidence="9">
    <location>
        <begin position="1135"/>
        <end position="1156"/>
    </location>
</feature>
<dbReference type="SUPFAM" id="SSF90123">
    <property type="entry name" value="ABC transporter transmembrane region"/>
    <property type="match status" value="2"/>
</dbReference>
<keyword evidence="3 9" id="KW-0812">Transmembrane</keyword>
<reference evidence="12 13" key="1">
    <citation type="submission" date="2017-05" db="EMBL/GenBank/DDBJ databases">
        <title>Draft genome sequence of Elsinoe australis.</title>
        <authorList>
            <person name="Cheng Q."/>
        </authorList>
    </citation>
    <scope>NUCLEOTIDE SEQUENCE [LARGE SCALE GENOMIC DNA]</scope>
    <source>
        <strain evidence="12 13">NL1</strain>
    </source>
</reference>
<keyword evidence="13" id="KW-1185">Reference proteome</keyword>
<dbReference type="InterPro" id="IPR039421">
    <property type="entry name" value="Type_1_exporter"/>
</dbReference>
<evidence type="ECO:0000256" key="5">
    <source>
        <dbReference type="ARBA" id="ARBA00022840"/>
    </source>
</evidence>
<comment type="subcellular location">
    <subcellularLocation>
        <location evidence="1">Membrane</location>
        <topology evidence="1">Multi-pass membrane protein</topology>
    </subcellularLocation>
</comment>
<feature type="transmembrane region" description="Helical" evidence="9">
    <location>
        <begin position="305"/>
        <end position="326"/>
    </location>
</feature>
<feature type="region of interest" description="Disordered" evidence="8">
    <location>
        <begin position="636"/>
        <end position="670"/>
    </location>
</feature>
<dbReference type="FunFam" id="3.40.50.300:FF:000604">
    <property type="entry name" value="ABC transporter B family member 28"/>
    <property type="match status" value="1"/>
</dbReference>
<feature type="compositionally biased region" description="Low complexity" evidence="8">
    <location>
        <begin position="1257"/>
        <end position="1278"/>
    </location>
</feature>
<dbReference type="STRING" id="40998.A0A2P7YDZ3"/>
<feature type="domain" description="ABC transporter" evidence="10">
    <location>
        <begin position="404"/>
        <end position="647"/>
    </location>
</feature>
<dbReference type="GO" id="GO:0090374">
    <property type="term" value="P:oligopeptide export from mitochondrion"/>
    <property type="evidence" value="ECO:0007669"/>
    <property type="project" value="TreeGrafter"/>
</dbReference>
<dbReference type="InterPro" id="IPR003439">
    <property type="entry name" value="ABC_transporter-like_ATP-bd"/>
</dbReference>
<feature type="transmembrane region" description="Helical" evidence="9">
    <location>
        <begin position="1019"/>
        <end position="1038"/>
    </location>
</feature>
<dbReference type="GO" id="GO:0005524">
    <property type="term" value="F:ATP binding"/>
    <property type="evidence" value="ECO:0007669"/>
    <property type="project" value="UniProtKB-KW"/>
</dbReference>
<dbReference type="GO" id="GO:0015421">
    <property type="term" value="F:ABC-type oligopeptide transporter activity"/>
    <property type="evidence" value="ECO:0007669"/>
    <property type="project" value="TreeGrafter"/>
</dbReference>
<protein>
    <submittedName>
        <fullName evidence="12">Alpha-factor-transporting ATPase</fullName>
    </submittedName>
</protein>
<dbReference type="CDD" id="cd03228">
    <property type="entry name" value="ABCC_MRP_Like"/>
    <property type="match status" value="1"/>
</dbReference>
<feature type="compositionally biased region" description="Basic and acidic residues" evidence="8">
    <location>
        <begin position="25"/>
        <end position="48"/>
    </location>
</feature>
<organism evidence="12 13">
    <name type="scientific">Elsinoe australis</name>
    <dbReference type="NCBI Taxonomy" id="40998"/>
    <lineage>
        <taxon>Eukaryota</taxon>
        <taxon>Fungi</taxon>
        <taxon>Dikarya</taxon>
        <taxon>Ascomycota</taxon>
        <taxon>Pezizomycotina</taxon>
        <taxon>Dothideomycetes</taxon>
        <taxon>Dothideomycetidae</taxon>
        <taxon>Myriangiales</taxon>
        <taxon>Elsinoaceae</taxon>
        <taxon>Elsinoe</taxon>
    </lineage>
</organism>
<dbReference type="CDD" id="cd18577">
    <property type="entry name" value="ABC_6TM_Pgp_ABCB1_D1_like"/>
    <property type="match status" value="1"/>
</dbReference>
<feature type="domain" description="ABC transmembrane type-1" evidence="11">
    <location>
        <begin position="70"/>
        <end position="362"/>
    </location>
</feature>
<dbReference type="Gene3D" id="1.20.1560.10">
    <property type="entry name" value="ABC transporter type 1, transmembrane domain"/>
    <property type="match status" value="2"/>
</dbReference>
<feature type="transmembrane region" description="Helical" evidence="9">
    <location>
        <begin position="221"/>
        <end position="241"/>
    </location>
</feature>
<dbReference type="PROSITE" id="PS00211">
    <property type="entry name" value="ABC_TRANSPORTER_1"/>
    <property type="match status" value="1"/>
</dbReference>
<dbReference type="InterPro" id="IPR011527">
    <property type="entry name" value="ABC1_TM_dom"/>
</dbReference>
<dbReference type="Proteomes" id="UP000243723">
    <property type="component" value="Unassembled WGS sequence"/>
</dbReference>
<dbReference type="Pfam" id="PF00664">
    <property type="entry name" value="ABC_membrane"/>
    <property type="match status" value="2"/>
</dbReference>
<feature type="transmembrane region" description="Helical" evidence="9">
    <location>
        <begin position="118"/>
        <end position="142"/>
    </location>
</feature>
<evidence type="ECO:0000259" key="10">
    <source>
        <dbReference type="PROSITE" id="PS50893"/>
    </source>
</evidence>
<feature type="transmembrane region" description="Helical" evidence="9">
    <location>
        <begin position="1103"/>
        <end position="1123"/>
    </location>
</feature>
<dbReference type="GO" id="GO:0016887">
    <property type="term" value="F:ATP hydrolysis activity"/>
    <property type="evidence" value="ECO:0007669"/>
    <property type="project" value="InterPro"/>
</dbReference>
<dbReference type="SMART" id="SM00382">
    <property type="entry name" value="AAA"/>
    <property type="match status" value="2"/>
</dbReference>
<dbReference type="PROSITE" id="PS50893">
    <property type="entry name" value="ABC_TRANSPORTER_2"/>
    <property type="match status" value="2"/>
</dbReference>
<feature type="domain" description="ABC transporter" evidence="10">
    <location>
        <begin position="1194"/>
        <end position="1465"/>
    </location>
</feature>
<feature type="transmembrane region" description="Helical" evidence="9">
    <location>
        <begin position="68"/>
        <end position="98"/>
    </location>
</feature>
<evidence type="ECO:0000313" key="12">
    <source>
        <dbReference type="EMBL" id="PSK34180.1"/>
    </source>
</evidence>
<feature type="domain" description="ABC transmembrane type-1" evidence="11">
    <location>
        <begin position="877"/>
        <end position="1161"/>
    </location>
</feature>
<evidence type="ECO:0000256" key="6">
    <source>
        <dbReference type="ARBA" id="ARBA00022989"/>
    </source>
</evidence>
<feature type="transmembrane region" description="Helical" evidence="9">
    <location>
        <begin position="874"/>
        <end position="894"/>
    </location>
</feature>
<keyword evidence="6 9" id="KW-1133">Transmembrane helix</keyword>
<dbReference type="OrthoDB" id="6500128at2759"/>
<dbReference type="Pfam" id="PF00005">
    <property type="entry name" value="ABC_tran"/>
    <property type="match status" value="2"/>
</dbReference>
<name>A0A2P7YDZ3_9PEZI</name>
<evidence type="ECO:0000256" key="7">
    <source>
        <dbReference type="ARBA" id="ARBA00023136"/>
    </source>
</evidence>
<sequence length="1468" mass="161976">MPRIPFPIKPRQTSTDSTHGVELSDLGHGDQHHQNAETHQDDDQSERRQQPIPYKAILVFTDKSHAKILVVGVAAALAKGVAGPAAALLTGKIFGALSAYRPGVTPDNELISSVRRNVLYLLAVGGASFVIHFVFFTSWVIFGEQQAKQARRKLFEALLNQEIGWFDRRKEGPSAMLPRLNAQIRDLQLASSQPLGAVVAIIANACFSFGLAMFYSWKLTLVIMATIPVVLAFTMVTNRPVSLRGHMQQQKKTEALKVMSDALNAIDIVKCANAQDFERARYVEKIKEVAYWFFKTVNINAAQQGFVQFMASALFVQAFYFGGVLVRSGEKNPGDIVTTFLSALSVFTSLNSINAQMLVLELGRIAGGRMQKIMSEVDETATDIDQAAEQYIPRTLFDNLKGSIDFKDVTFAYPTRRTHNILNKFNVMLPIGSLSFFVGRSGSGKSTLGQLLTRLYEPKSGSISIAGLDISHFDKKHVRQLVQLVEQHSTLFNDTIRENILFGKDPHKEFDRLDLDYMYETAIDFSLLRLFINEQRDLKDTLVGRFGASLSGGQRQRVALARARVRDAPILILDESTSALDHTNREMIMEAIRYWRQGKTTIMITHDMELIKEDDYVYMMENGNLVQEGYKNDVRGIEDPIYSPQASPSQPASPTSPTSPGSPLQPISPIHLGLHTVDTRQTAASIYGRDEEEEDVIDTYLNEKPSKRQSLGPRALSYIYTPQTRFSTGLYNVPWIQPMVSPTNPERPYSPPHLFPPTKIRHRYDLSFQPSNSRSLELAQIESAPSHRWSKRTSAVLSEAAMRAGEMARGQRIRRYEGARQDVFETRLRRTTSLRLHKGVDTNEEELPPKRGPTLTFTEILKTVWPALTLKQRLALIVSFPLCAIHAAASPVTSLLTTKLISTYSFGPDSTRKALIYALGIIGIAFVDGFTQYLQQMAFEYVGQNWINTIRENAVERILDQPKEYFAQEQSAPGRLVETLDRHADESRNVVGRFVPLYTIVGYLCTISIIWAMVTEYRITLVTLSFFPVIFGLTKAFGTISRKWEGRSNDAAERVNLVFIETFTCIKTVKLLTIEKQFESKAASAYNSAYVIGRMRALWTGGFYGLSEASSTLAQAAIFYYGSVLATRGVAVSEITLVLLMLIMAFTQVTMILGIIPQASLSRDAATRLLSLASMATTTHEREGHVRPNSIGDIEFRNVTFAYPSRPSPPALSNVSFTIPRGKYVAIVGASGSGKSTITSLLTRLYDLPGSGPDGDANTSATATPTTSSATAFASPLHSPAASSSGKILISGRSITSHNCAALRERIALVQQTTPLLSASIAANISYGLSDVSPAAIRDAAAAAGAEFIDSLPEGFDTLVGEGGLGLSGGQQQRVAIARALARRPDMLVLDEPTSALDPEAVVAVRETLWRFVRAGTTVVVVTHEKAMMEMADPVVVLEAGRVVEQGSWGWLMAQRGGVLRRVWTGRD</sequence>